<organism evidence="6 7">
    <name type="scientific">Blautia wexlerae</name>
    <dbReference type="NCBI Taxonomy" id="418240"/>
    <lineage>
        <taxon>Bacteria</taxon>
        <taxon>Bacillati</taxon>
        <taxon>Bacillota</taxon>
        <taxon>Clostridia</taxon>
        <taxon>Lachnospirales</taxon>
        <taxon>Lachnospiraceae</taxon>
        <taxon>Blautia</taxon>
    </lineage>
</organism>
<dbReference type="SUPFAM" id="SSF52172">
    <property type="entry name" value="CheY-like"/>
    <property type="match status" value="1"/>
</dbReference>
<feature type="domain" description="Response regulatory" evidence="4">
    <location>
        <begin position="2"/>
        <end position="123"/>
    </location>
</feature>
<sequence>MNLAICEDNPQHYEIICSILRDLPENTFQTCHFSTGNELLETISTSASNCPYSIILMDIDLGENSINGITLADQINKLCPDSQIIFISQYLQYATAVYETEHVYFIHKLQMAKYLPLALQAACRKLADRQEQYLYFSMNSRNYQVQKSEILYLERNLRQTIIHTRDHSYTTKERLHDLAEQLKPDFCRCHNSFCVNLHAVCTYSHQGIQLSGGHTVPVSRSYYQSVKDSLAFMKLVHHKEVES</sequence>
<evidence type="ECO:0000256" key="1">
    <source>
        <dbReference type="ARBA" id="ARBA00018672"/>
    </source>
</evidence>
<gene>
    <name evidence="6" type="ORF">G4952_03780</name>
</gene>
<dbReference type="InterPro" id="IPR046947">
    <property type="entry name" value="LytR-like"/>
</dbReference>
<dbReference type="RefSeq" id="WP_173742687.1">
    <property type="nucleotide sequence ID" value="NZ_JAAIPF010000005.1"/>
</dbReference>
<comment type="function">
    <text evidence="2">May play the central regulatory role in sporulation. It may be an element of the effector pathway responsible for the activation of sporulation genes in response to nutritional stress. Spo0A may act in concert with spo0H (a sigma factor) to control the expression of some genes that are critical to the sporulation process.</text>
</comment>
<dbReference type="SMART" id="SM00850">
    <property type="entry name" value="LytTR"/>
    <property type="match status" value="1"/>
</dbReference>
<keyword evidence="7" id="KW-1185">Reference proteome</keyword>
<dbReference type="InterPro" id="IPR001789">
    <property type="entry name" value="Sig_transdc_resp-reg_receiver"/>
</dbReference>
<protein>
    <recommendedName>
        <fullName evidence="1">Stage 0 sporulation protein A homolog</fullName>
    </recommendedName>
</protein>
<dbReference type="PANTHER" id="PTHR37299">
    <property type="entry name" value="TRANSCRIPTIONAL REGULATOR-RELATED"/>
    <property type="match status" value="1"/>
</dbReference>
<dbReference type="Proteomes" id="UP000822152">
    <property type="component" value="Unassembled WGS sequence"/>
</dbReference>
<evidence type="ECO:0000256" key="3">
    <source>
        <dbReference type="PROSITE-ProRule" id="PRU00169"/>
    </source>
</evidence>
<evidence type="ECO:0000313" key="7">
    <source>
        <dbReference type="Proteomes" id="UP000822152"/>
    </source>
</evidence>
<name>A0ABX2GMK3_9FIRM</name>
<dbReference type="PROSITE" id="PS50930">
    <property type="entry name" value="HTH_LYTTR"/>
    <property type="match status" value="1"/>
</dbReference>
<dbReference type="Pfam" id="PF00072">
    <property type="entry name" value="Response_reg"/>
    <property type="match status" value="1"/>
</dbReference>
<dbReference type="Pfam" id="PF04397">
    <property type="entry name" value="LytTR"/>
    <property type="match status" value="1"/>
</dbReference>
<evidence type="ECO:0000259" key="4">
    <source>
        <dbReference type="PROSITE" id="PS50110"/>
    </source>
</evidence>
<dbReference type="PROSITE" id="PS50110">
    <property type="entry name" value="RESPONSE_REGULATORY"/>
    <property type="match status" value="1"/>
</dbReference>
<comment type="caution">
    <text evidence="6">The sequence shown here is derived from an EMBL/GenBank/DDBJ whole genome shotgun (WGS) entry which is preliminary data.</text>
</comment>
<dbReference type="EMBL" id="JAAIPF010000005">
    <property type="protein sequence ID" value="NSF72956.1"/>
    <property type="molecule type" value="Genomic_DNA"/>
</dbReference>
<dbReference type="PANTHER" id="PTHR37299:SF1">
    <property type="entry name" value="STAGE 0 SPORULATION PROTEIN A HOMOLOG"/>
    <property type="match status" value="1"/>
</dbReference>
<dbReference type="InterPro" id="IPR007492">
    <property type="entry name" value="LytTR_DNA-bd_dom"/>
</dbReference>
<proteinExistence type="predicted"/>
<evidence type="ECO:0000259" key="5">
    <source>
        <dbReference type="PROSITE" id="PS50930"/>
    </source>
</evidence>
<feature type="domain" description="HTH LytTR-type" evidence="5">
    <location>
        <begin position="134"/>
        <end position="232"/>
    </location>
</feature>
<dbReference type="Gene3D" id="3.40.50.2300">
    <property type="match status" value="1"/>
</dbReference>
<reference evidence="6 7" key="1">
    <citation type="journal article" date="2020" name="Cell Host Microbe">
        <title>Functional and Genomic Variation between Human-Derived Isolates of Lachnospiraceae Reveals Inter- and Intra-Species Diversity.</title>
        <authorList>
            <person name="Sorbara M.T."/>
            <person name="Littmann E.R."/>
            <person name="Fontana E."/>
            <person name="Moody T.U."/>
            <person name="Kohout C.E."/>
            <person name="Gjonbalaj M."/>
            <person name="Eaton V."/>
            <person name="Seok R."/>
            <person name="Leiner I.M."/>
            <person name="Pamer E.G."/>
        </authorList>
    </citation>
    <scope>NUCLEOTIDE SEQUENCE [LARGE SCALE GENOMIC DNA]</scope>
    <source>
        <strain evidence="6 7">MSK.20.11</strain>
    </source>
</reference>
<dbReference type="Gene3D" id="2.40.50.1020">
    <property type="entry name" value="LytTr DNA-binding domain"/>
    <property type="match status" value="1"/>
</dbReference>
<evidence type="ECO:0000256" key="2">
    <source>
        <dbReference type="ARBA" id="ARBA00024867"/>
    </source>
</evidence>
<accession>A0ABX2GMK3</accession>
<evidence type="ECO:0000313" key="6">
    <source>
        <dbReference type="EMBL" id="NSF72956.1"/>
    </source>
</evidence>
<keyword evidence="3" id="KW-0597">Phosphoprotein</keyword>
<dbReference type="InterPro" id="IPR011006">
    <property type="entry name" value="CheY-like_superfamily"/>
</dbReference>
<feature type="modified residue" description="4-aspartylphosphate" evidence="3">
    <location>
        <position position="58"/>
    </location>
</feature>